<sequence>MTVLHILLIILGMIMAAFQWSAPGDVEDEGIVFGDYQHLWHGYRTSPALSPHPDARRQAEHGTGPEIIQTLKYCFVDERPHKNLGKILTQAIAKWAHAMTVSSLRSDLAPSAGGDPMRYCSELDKSDMDTLAIEDVTRDGDADWNNGKSAQSSGAGDVEDKPRRCATETTTGYTYIDSKAGEMGGNHRHTLNLCMRDPDNPPAGESEEWHEAAMQSAFSTKYQRPDRDEYLWIRWKNLEGFAEMQAAVKTDERGILDNPYDSDDSGHSAFEGYDQRTREYEARAEEHAAAAAYFPIAPDYIKGDHYNYEPKKSEFASYAFSSKFDYDSIMIYSSTMATPAGSTKYSITRKTGNGLQPVWMGVSSDV</sequence>
<feature type="chain" id="PRO_5004109165" evidence="2">
    <location>
        <begin position="17"/>
        <end position="366"/>
    </location>
</feature>
<keyword evidence="2" id="KW-0732">Signal</keyword>
<evidence type="ECO:0000256" key="2">
    <source>
        <dbReference type="SAM" id="SignalP"/>
    </source>
</evidence>
<dbReference type="GO" id="GO:0008237">
    <property type="term" value="F:metallopeptidase activity"/>
    <property type="evidence" value="ECO:0007669"/>
    <property type="project" value="InterPro"/>
</dbReference>
<protein>
    <submittedName>
        <fullName evidence="3">Uncharacterized protein</fullName>
    </submittedName>
</protein>
<dbReference type="InterPro" id="IPR024079">
    <property type="entry name" value="MetalloPept_cat_dom_sf"/>
</dbReference>
<evidence type="ECO:0000256" key="1">
    <source>
        <dbReference type="SAM" id="MobiDB-lite"/>
    </source>
</evidence>
<organism evidence="3 4">
    <name type="scientific">Dothistroma septosporum (strain NZE10 / CBS 128990)</name>
    <name type="common">Red band needle blight fungus</name>
    <name type="synonym">Mycosphaerella pini</name>
    <dbReference type="NCBI Taxonomy" id="675120"/>
    <lineage>
        <taxon>Eukaryota</taxon>
        <taxon>Fungi</taxon>
        <taxon>Dikarya</taxon>
        <taxon>Ascomycota</taxon>
        <taxon>Pezizomycotina</taxon>
        <taxon>Dothideomycetes</taxon>
        <taxon>Dothideomycetidae</taxon>
        <taxon>Mycosphaerellales</taxon>
        <taxon>Mycosphaerellaceae</taxon>
        <taxon>Dothistroma</taxon>
    </lineage>
</organism>
<dbReference type="HOGENOM" id="CLU_756553_0_0_1"/>
<accession>N1PXE9</accession>
<gene>
    <name evidence="3" type="ORF">DOTSEDRAFT_31578</name>
</gene>
<feature type="signal peptide" evidence="2">
    <location>
        <begin position="1"/>
        <end position="16"/>
    </location>
</feature>
<dbReference type="STRING" id="675120.N1PXE9"/>
<dbReference type="OMA" id="WNNGKSA"/>
<proteinExistence type="predicted"/>
<feature type="region of interest" description="Disordered" evidence="1">
    <location>
        <begin position="137"/>
        <end position="166"/>
    </location>
</feature>
<dbReference type="Proteomes" id="UP000016933">
    <property type="component" value="Unassembled WGS sequence"/>
</dbReference>
<name>N1PXE9_DOTSN</name>
<dbReference type="Gene3D" id="3.40.390.10">
    <property type="entry name" value="Collagenase (Catalytic Domain)"/>
    <property type="match status" value="1"/>
</dbReference>
<reference evidence="3 4" key="2">
    <citation type="journal article" date="2012" name="PLoS Pathog.">
        <title>Diverse lifestyles and strategies of plant pathogenesis encoded in the genomes of eighteen Dothideomycetes fungi.</title>
        <authorList>
            <person name="Ohm R.A."/>
            <person name="Feau N."/>
            <person name="Henrissat B."/>
            <person name="Schoch C.L."/>
            <person name="Horwitz B.A."/>
            <person name="Barry K.W."/>
            <person name="Condon B.J."/>
            <person name="Copeland A.C."/>
            <person name="Dhillon B."/>
            <person name="Glaser F."/>
            <person name="Hesse C.N."/>
            <person name="Kosti I."/>
            <person name="LaButti K."/>
            <person name="Lindquist E.A."/>
            <person name="Lucas S."/>
            <person name="Salamov A.A."/>
            <person name="Bradshaw R.E."/>
            <person name="Ciuffetti L."/>
            <person name="Hamelin R.C."/>
            <person name="Kema G.H.J."/>
            <person name="Lawrence C."/>
            <person name="Scott J.A."/>
            <person name="Spatafora J.W."/>
            <person name="Turgeon B.G."/>
            <person name="de Wit P.J.G.M."/>
            <person name="Zhong S."/>
            <person name="Goodwin S.B."/>
            <person name="Grigoriev I.V."/>
        </authorList>
    </citation>
    <scope>NUCLEOTIDE SEQUENCE [LARGE SCALE GENOMIC DNA]</scope>
    <source>
        <strain evidence="4">NZE10 / CBS 128990</strain>
    </source>
</reference>
<dbReference type="AlphaFoldDB" id="N1PXE9"/>
<dbReference type="EMBL" id="KB446536">
    <property type="protein sequence ID" value="EME47085.1"/>
    <property type="molecule type" value="Genomic_DNA"/>
</dbReference>
<dbReference type="OrthoDB" id="291007at2759"/>
<reference evidence="4" key="1">
    <citation type="journal article" date="2012" name="PLoS Genet.">
        <title>The genomes of the fungal plant pathogens Cladosporium fulvum and Dothistroma septosporum reveal adaptation to different hosts and lifestyles but also signatures of common ancestry.</title>
        <authorList>
            <person name="de Wit P.J.G.M."/>
            <person name="van der Burgt A."/>
            <person name="Oekmen B."/>
            <person name="Stergiopoulos I."/>
            <person name="Abd-Elsalam K.A."/>
            <person name="Aerts A.L."/>
            <person name="Bahkali A.H."/>
            <person name="Beenen H.G."/>
            <person name="Chettri P."/>
            <person name="Cox M.P."/>
            <person name="Datema E."/>
            <person name="de Vries R.P."/>
            <person name="Dhillon B."/>
            <person name="Ganley A.R."/>
            <person name="Griffiths S.A."/>
            <person name="Guo Y."/>
            <person name="Hamelin R.C."/>
            <person name="Henrissat B."/>
            <person name="Kabir M.S."/>
            <person name="Jashni M.K."/>
            <person name="Kema G."/>
            <person name="Klaubauf S."/>
            <person name="Lapidus A."/>
            <person name="Levasseur A."/>
            <person name="Lindquist E."/>
            <person name="Mehrabi R."/>
            <person name="Ohm R.A."/>
            <person name="Owen T.J."/>
            <person name="Salamov A."/>
            <person name="Schwelm A."/>
            <person name="Schijlen E."/>
            <person name="Sun H."/>
            <person name="van den Burg H.A."/>
            <person name="van Ham R.C.H.J."/>
            <person name="Zhang S."/>
            <person name="Goodwin S.B."/>
            <person name="Grigoriev I.V."/>
            <person name="Collemare J."/>
            <person name="Bradshaw R.E."/>
        </authorList>
    </citation>
    <scope>NUCLEOTIDE SEQUENCE [LARGE SCALE GENOMIC DNA]</scope>
    <source>
        <strain evidence="4">NZE10 / CBS 128990</strain>
    </source>
</reference>
<keyword evidence="4" id="KW-1185">Reference proteome</keyword>
<evidence type="ECO:0000313" key="3">
    <source>
        <dbReference type="EMBL" id="EME47085.1"/>
    </source>
</evidence>
<evidence type="ECO:0000313" key="4">
    <source>
        <dbReference type="Proteomes" id="UP000016933"/>
    </source>
</evidence>